<evidence type="ECO:0000313" key="7">
    <source>
        <dbReference type="EMBL" id="PFG30098.1"/>
    </source>
</evidence>
<gene>
    <name evidence="7" type="ORF">ATJ78_1019</name>
</gene>
<dbReference type="InterPro" id="IPR014036">
    <property type="entry name" value="DeoR-like_C"/>
</dbReference>
<dbReference type="Proteomes" id="UP000221369">
    <property type="component" value="Unassembled WGS sequence"/>
</dbReference>
<proteinExistence type="predicted"/>
<dbReference type="PANTHER" id="PTHR30363:SF4">
    <property type="entry name" value="GLYCEROL-3-PHOSPHATE REGULON REPRESSOR"/>
    <property type="match status" value="1"/>
</dbReference>
<dbReference type="InterPro" id="IPR001034">
    <property type="entry name" value="DeoR_HTH"/>
</dbReference>
<dbReference type="InterPro" id="IPR037171">
    <property type="entry name" value="NagB/RpiA_transferase-like"/>
</dbReference>
<keyword evidence="3" id="KW-0805">Transcription regulation</keyword>
<evidence type="ECO:0000256" key="1">
    <source>
        <dbReference type="ARBA" id="ARBA00021390"/>
    </source>
</evidence>
<dbReference type="PANTHER" id="PTHR30363">
    <property type="entry name" value="HTH-TYPE TRANSCRIPTIONAL REGULATOR SRLR-RELATED"/>
    <property type="match status" value="1"/>
</dbReference>
<keyword evidence="2" id="KW-0678">Repressor</keyword>
<dbReference type="SUPFAM" id="SSF100950">
    <property type="entry name" value="NagB/RpiA/CoA transferase-like"/>
    <property type="match status" value="1"/>
</dbReference>
<dbReference type="SMART" id="SM00420">
    <property type="entry name" value="HTH_DEOR"/>
    <property type="match status" value="1"/>
</dbReference>
<evidence type="ECO:0000256" key="5">
    <source>
        <dbReference type="ARBA" id="ARBA00024937"/>
    </source>
</evidence>
<reference evidence="7 8" key="1">
    <citation type="submission" date="2017-10" db="EMBL/GenBank/DDBJ databases">
        <title>Sequencing the genomes of 1000 actinobacteria strains.</title>
        <authorList>
            <person name="Klenk H.-P."/>
        </authorList>
    </citation>
    <scope>NUCLEOTIDE SEQUENCE [LARGE SCALE GENOMIC DNA]</scope>
    <source>
        <strain evidence="7 8">DSM 21798</strain>
    </source>
</reference>
<evidence type="ECO:0000259" key="6">
    <source>
        <dbReference type="PROSITE" id="PS51000"/>
    </source>
</evidence>
<dbReference type="InterPro" id="IPR036390">
    <property type="entry name" value="WH_DNA-bd_sf"/>
</dbReference>
<dbReference type="SMART" id="SM01134">
    <property type="entry name" value="DeoRC"/>
    <property type="match status" value="1"/>
</dbReference>
<dbReference type="Pfam" id="PF00455">
    <property type="entry name" value="DeoRC"/>
    <property type="match status" value="1"/>
</dbReference>
<dbReference type="SUPFAM" id="SSF46785">
    <property type="entry name" value="Winged helix' DNA-binding domain"/>
    <property type="match status" value="1"/>
</dbReference>
<comment type="function">
    <text evidence="5">Repressor of the lactose catabolism operon. Galactose-6-phosphate is the inducer.</text>
</comment>
<sequence>MYPAERQSAIVAAVHEHDGVLSVAALSNDLGVTTETIRRDLAVLERQGVIVRTHGGAKLAHGMPFELSLAKRQAEEADEKRRIALRAVEELPRDGVVLLDSGSLALVTASVFPDASIIVVTNNLPAIPVLRQRPNVSVMALPGRVRTISQGAVDEWTRQRLSTLNVDLVLLGSNGLTATAGVTTTVPDEAEVKRAMLLSAKRRVLTITASKIGVTSFCHVADLAELDMIITDSRIDRETADALHTAGPELVAV</sequence>
<dbReference type="EMBL" id="PDJE01000001">
    <property type="protein sequence ID" value="PFG30098.1"/>
    <property type="molecule type" value="Genomic_DNA"/>
</dbReference>
<evidence type="ECO:0000256" key="2">
    <source>
        <dbReference type="ARBA" id="ARBA00022491"/>
    </source>
</evidence>
<organism evidence="7 8">
    <name type="scientific">Paramicrobacterium agarici</name>
    <dbReference type="NCBI Taxonomy" id="630514"/>
    <lineage>
        <taxon>Bacteria</taxon>
        <taxon>Bacillati</taxon>
        <taxon>Actinomycetota</taxon>
        <taxon>Actinomycetes</taxon>
        <taxon>Micrococcales</taxon>
        <taxon>Microbacteriaceae</taxon>
        <taxon>Paramicrobacterium</taxon>
    </lineage>
</organism>
<dbReference type="AlphaFoldDB" id="A0A2A9DTS1"/>
<dbReference type="GO" id="GO:0003700">
    <property type="term" value="F:DNA-binding transcription factor activity"/>
    <property type="evidence" value="ECO:0007669"/>
    <property type="project" value="InterPro"/>
</dbReference>
<dbReference type="RefSeq" id="WP_098406600.1">
    <property type="nucleotide sequence ID" value="NZ_PDJE01000001.1"/>
</dbReference>
<dbReference type="Pfam" id="PF08220">
    <property type="entry name" value="HTH_DeoR"/>
    <property type="match status" value="1"/>
</dbReference>
<protein>
    <recommendedName>
        <fullName evidence="1">Lactose phosphotransferase system repressor</fullName>
    </recommendedName>
</protein>
<dbReference type="InterPro" id="IPR050313">
    <property type="entry name" value="Carb_Metab_HTH_regulators"/>
</dbReference>
<dbReference type="Gene3D" id="1.10.10.10">
    <property type="entry name" value="Winged helix-like DNA-binding domain superfamily/Winged helix DNA-binding domain"/>
    <property type="match status" value="1"/>
</dbReference>
<dbReference type="PRINTS" id="PR00037">
    <property type="entry name" value="HTHLACR"/>
</dbReference>
<comment type="caution">
    <text evidence="7">The sequence shown here is derived from an EMBL/GenBank/DDBJ whole genome shotgun (WGS) entry which is preliminary data.</text>
</comment>
<dbReference type="InterPro" id="IPR036388">
    <property type="entry name" value="WH-like_DNA-bd_sf"/>
</dbReference>
<evidence type="ECO:0000256" key="3">
    <source>
        <dbReference type="ARBA" id="ARBA00023015"/>
    </source>
</evidence>
<name>A0A2A9DTS1_9MICO</name>
<dbReference type="PROSITE" id="PS51000">
    <property type="entry name" value="HTH_DEOR_2"/>
    <property type="match status" value="1"/>
</dbReference>
<evidence type="ECO:0000256" key="4">
    <source>
        <dbReference type="ARBA" id="ARBA00023163"/>
    </source>
</evidence>
<keyword evidence="4" id="KW-0804">Transcription</keyword>
<accession>A0A2A9DTS1</accession>
<feature type="domain" description="HTH deoR-type" evidence="6">
    <location>
        <begin position="4"/>
        <end position="59"/>
    </location>
</feature>
<keyword evidence="8" id="KW-1185">Reference proteome</keyword>
<evidence type="ECO:0000313" key="8">
    <source>
        <dbReference type="Proteomes" id="UP000221369"/>
    </source>
</evidence>